<dbReference type="InterPro" id="IPR020846">
    <property type="entry name" value="MFS_dom"/>
</dbReference>
<dbReference type="PROSITE" id="PS50850">
    <property type="entry name" value="MFS"/>
    <property type="match status" value="1"/>
</dbReference>
<feature type="domain" description="Major facilitator superfamily (MFS) profile" evidence="2">
    <location>
        <begin position="1"/>
        <end position="55"/>
    </location>
</feature>
<keyword evidence="1" id="KW-1133">Transmembrane helix</keyword>
<dbReference type="GO" id="GO:0022857">
    <property type="term" value="F:transmembrane transporter activity"/>
    <property type="evidence" value="ECO:0007669"/>
    <property type="project" value="InterPro"/>
</dbReference>
<keyword evidence="1" id="KW-0812">Transmembrane</keyword>
<name>A0A4R1NMP4_9RHOB</name>
<sequence>MIVILGAIVGAISGGFLAKRRGGKRLDILQYAVIYAMIFAILGLFATLTIHRLSI</sequence>
<dbReference type="RefSeq" id="WP_165929131.1">
    <property type="nucleotide sequence ID" value="NZ_SMGR01000001.1"/>
</dbReference>
<reference evidence="3 4" key="1">
    <citation type="submission" date="2019-03" db="EMBL/GenBank/DDBJ databases">
        <title>Genomic Encyclopedia of Archaeal and Bacterial Type Strains, Phase II (KMG-II): from individual species to whole genera.</title>
        <authorList>
            <person name="Goeker M."/>
        </authorList>
    </citation>
    <scope>NUCLEOTIDE SEQUENCE [LARGE SCALE GENOMIC DNA]</scope>
    <source>
        <strain evidence="3 4">DSM 26433</strain>
    </source>
</reference>
<protein>
    <recommendedName>
        <fullName evidence="2">Major facilitator superfamily (MFS) profile domain-containing protein</fullName>
    </recommendedName>
</protein>
<gene>
    <name evidence="3" type="ORF">BXY66_1773</name>
</gene>
<dbReference type="Proteomes" id="UP000295673">
    <property type="component" value="Unassembled WGS sequence"/>
</dbReference>
<comment type="caution">
    <text evidence="3">The sequence shown here is derived from an EMBL/GenBank/DDBJ whole genome shotgun (WGS) entry which is preliminary data.</text>
</comment>
<keyword evidence="1" id="KW-0472">Membrane</keyword>
<dbReference type="AlphaFoldDB" id="A0A4R1NMP4"/>
<dbReference type="EMBL" id="SMGR01000001">
    <property type="protein sequence ID" value="TCL09716.1"/>
    <property type="molecule type" value="Genomic_DNA"/>
</dbReference>
<evidence type="ECO:0000259" key="2">
    <source>
        <dbReference type="PROSITE" id="PS50850"/>
    </source>
</evidence>
<keyword evidence="4" id="KW-1185">Reference proteome</keyword>
<feature type="transmembrane region" description="Helical" evidence="1">
    <location>
        <begin position="28"/>
        <end position="50"/>
    </location>
</feature>
<evidence type="ECO:0000256" key="1">
    <source>
        <dbReference type="SAM" id="Phobius"/>
    </source>
</evidence>
<evidence type="ECO:0000313" key="3">
    <source>
        <dbReference type="EMBL" id="TCL09716.1"/>
    </source>
</evidence>
<organism evidence="3 4">
    <name type="scientific">Shimia isoporae</name>
    <dbReference type="NCBI Taxonomy" id="647720"/>
    <lineage>
        <taxon>Bacteria</taxon>
        <taxon>Pseudomonadati</taxon>
        <taxon>Pseudomonadota</taxon>
        <taxon>Alphaproteobacteria</taxon>
        <taxon>Rhodobacterales</taxon>
        <taxon>Roseobacteraceae</taxon>
    </lineage>
</organism>
<evidence type="ECO:0000313" key="4">
    <source>
        <dbReference type="Proteomes" id="UP000295673"/>
    </source>
</evidence>
<proteinExistence type="predicted"/>
<accession>A0A4R1NMP4</accession>